<dbReference type="KEGG" id="vg:1494789"/>
<proteinExistence type="predicted"/>
<dbReference type="OrthoDB" id="2744at10239"/>
<dbReference type="SUPFAM" id="SSF56091">
    <property type="entry name" value="DNA ligase/mRNA capping enzyme, catalytic domain"/>
    <property type="match status" value="1"/>
</dbReference>
<gene>
    <name evidence="5" type="primary">AMV199</name>
</gene>
<dbReference type="GeneID" id="1494789"/>
<feature type="domain" description="NAD-dependent DNA ligase N-terminal" evidence="4">
    <location>
        <begin position="22"/>
        <end position="391"/>
    </location>
</feature>
<accession>Q9EMK7</accession>
<evidence type="ECO:0000256" key="3">
    <source>
        <dbReference type="ARBA" id="ARBA00023027"/>
    </source>
</evidence>
<dbReference type="GO" id="GO:0003911">
    <property type="term" value="F:DNA ligase (NAD+) activity"/>
    <property type="evidence" value="ECO:0007669"/>
    <property type="project" value="InterPro"/>
</dbReference>
<evidence type="ECO:0000313" key="6">
    <source>
        <dbReference type="Proteomes" id="UP000000872"/>
    </source>
</evidence>
<dbReference type="EMBL" id="AF250284">
    <property type="protein sequence ID" value="AAG02905.1"/>
    <property type="molecule type" value="Genomic_DNA"/>
</dbReference>
<evidence type="ECO:0000259" key="4">
    <source>
        <dbReference type="SMART" id="SM00532"/>
    </source>
</evidence>
<dbReference type="Pfam" id="PF03120">
    <property type="entry name" value="OB_DNA_ligase"/>
    <property type="match status" value="1"/>
</dbReference>
<organism evidence="5 6">
    <name type="scientific">Amsacta moorei entomopoxvirus</name>
    <name type="common">AmEPV</name>
    <dbReference type="NCBI Taxonomy" id="28321"/>
    <lineage>
        <taxon>Viruses</taxon>
        <taxon>Varidnaviria</taxon>
        <taxon>Bamfordvirae</taxon>
        <taxon>Nucleocytoviricota</taxon>
        <taxon>Pokkesviricetes</taxon>
        <taxon>Chitovirales</taxon>
        <taxon>Poxviridae</taxon>
        <taxon>Entomopoxvirinae</taxon>
        <taxon>Betaentomopoxvirus</taxon>
    </lineage>
</organism>
<keyword evidence="1" id="KW-0436">Ligase</keyword>
<dbReference type="SUPFAM" id="SSF50249">
    <property type="entry name" value="Nucleic acid-binding proteins"/>
    <property type="match status" value="1"/>
</dbReference>
<evidence type="ECO:0000256" key="2">
    <source>
        <dbReference type="ARBA" id="ARBA00022705"/>
    </source>
</evidence>
<dbReference type="InterPro" id="IPR004150">
    <property type="entry name" value="NAD_DNA_ligase_OB"/>
</dbReference>
<protein>
    <submittedName>
        <fullName evidence="5">AMV199</fullName>
    </submittedName>
</protein>
<keyword evidence="3" id="KW-0520">NAD</keyword>
<keyword evidence="6" id="KW-1185">Reference proteome</keyword>
<organismHost>
    <name type="scientific">Amsacta</name>
    <dbReference type="NCBI Taxonomy" id="340055"/>
</organismHost>
<sequence>MNHIKKILKIKSDKDILNYIDALNYNDLENIIQTLDNSYYDKEALISDKKYDLIRNFINNKYPNESLCKKIGYTPEDKVRLKYFMGSENKTYKSDNKLLSWINEYHTNILVLSAKADGISVLWDIKNNKIYSRGDGKYGKDITHFINYFNFSDDKNINNNDIFKNNINFVRGELVIDKPENRNIVAGQINRNEIDKETALKIYFVAYEILEPRMTQLEQFHKLTENSIRTVKYDSVDYNISYEQLSEIYNNYTQELSYYIDGIIIRNNNLNPVIKSGNPPWSICFKETDKIYITTVKEIKWDISKKNIYIPKAILEPIIIDNSTINAVACHNAKYVIDKKINTGSIVEIVKKGGVIPIINNVIKESDIEIILPDGILSGVNIIFTGVNKESEIKRILYFFKSFGYKNINKTIIDKLYMLGYVNILKYLEKDINIEEYNNKKTYIKLLEVIKDIKSKNYNIVDILTALSLDSISKSRVCAIYNEFPDFLKDKNEKDYSSINGIGKSISKKINDNIINNYEYIINILNALNIKY</sequence>
<dbReference type="InterPro" id="IPR012340">
    <property type="entry name" value="NA-bd_OB-fold"/>
</dbReference>
<dbReference type="Gene3D" id="3.30.470.30">
    <property type="entry name" value="DNA ligase/mRNA capping enzyme"/>
    <property type="match status" value="1"/>
</dbReference>
<dbReference type="SMART" id="SM00532">
    <property type="entry name" value="LIGANc"/>
    <property type="match status" value="1"/>
</dbReference>
<dbReference type="GO" id="GO:0006281">
    <property type="term" value="P:DNA repair"/>
    <property type="evidence" value="ECO:0007669"/>
    <property type="project" value="InterPro"/>
</dbReference>
<evidence type="ECO:0000256" key="1">
    <source>
        <dbReference type="ARBA" id="ARBA00022598"/>
    </source>
</evidence>
<dbReference type="RefSeq" id="NP_064981.1">
    <property type="nucleotide sequence ID" value="NC_002520.1"/>
</dbReference>
<dbReference type="Gene3D" id="2.40.50.140">
    <property type="entry name" value="Nucleic acid-binding proteins"/>
    <property type="match status" value="1"/>
</dbReference>
<reference evidence="5 6" key="1">
    <citation type="journal article" date="2000" name="Virology">
        <title>Complete genomic sequence of the Amsacta moorei entomopoxvirus: analysis and comparison with other poxviruses.</title>
        <authorList>
            <person name="Bawden A.L."/>
            <person name="Glassberg K.J."/>
            <person name="Diggans J."/>
            <person name="Shaw R."/>
            <person name="Farmerie W."/>
            <person name="Moyer R.W."/>
        </authorList>
    </citation>
    <scope>NUCLEOTIDE SEQUENCE [LARGE SCALE GENOMIC DNA]</scope>
</reference>
<name>Q9EMK7_AMEPV</name>
<dbReference type="GO" id="GO:0006260">
    <property type="term" value="P:DNA replication"/>
    <property type="evidence" value="ECO:0007669"/>
    <property type="project" value="UniProtKB-KW"/>
</dbReference>
<dbReference type="InterPro" id="IPR013840">
    <property type="entry name" value="DNAligase_N"/>
</dbReference>
<evidence type="ECO:0000313" key="5">
    <source>
        <dbReference type="EMBL" id="AAG02905.1"/>
    </source>
</evidence>
<keyword evidence="2" id="KW-0235">DNA replication</keyword>
<dbReference type="Proteomes" id="UP000000872">
    <property type="component" value="Segment"/>
</dbReference>